<accession>A0AAD3XV10</accession>
<evidence type="ECO:0000313" key="3">
    <source>
        <dbReference type="EMBL" id="GMH17385.1"/>
    </source>
</evidence>
<dbReference type="PANTHER" id="PTHR33779:SF1">
    <property type="entry name" value="EXPRESSED PROTEIN"/>
    <property type="match status" value="1"/>
</dbReference>
<evidence type="ECO:0000259" key="2">
    <source>
        <dbReference type="Pfam" id="PF25054"/>
    </source>
</evidence>
<organism evidence="3 4">
    <name type="scientific">Nepenthes gracilis</name>
    <name type="common">Slender pitcher plant</name>
    <dbReference type="NCBI Taxonomy" id="150966"/>
    <lineage>
        <taxon>Eukaryota</taxon>
        <taxon>Viridiplantae</taxon>
        <taxon>Streptophyta</taxon>
        <taxon>Embryophyta</taxon>
        <taxon>Tracheophyta</taxon>
        <taxon>Spermatophyta</taxon>
        <taxon>Magnoliopsida</taxon>
        <taxon>eudicotyledons</taxon>
        <taxon>Gunneridae</taxon>
        <taxon>Pentapetalae</taxon>
        <taxon>Caryophyllales</taxon>
        <taxon>Nepenthaceae</taxon>
        <taxon>Nepenthes</taxon>
    </lineage>
</organism>
<feature type="domain" description="PHD-type zinc finger plants" evidence="2">
    <location>
        <begin position="12"/>
        <end position="54"/>
    </location>
</feature>
<gene>
    <name evidence="3" type="ORF">Nepgr_019226</name>
</gene>
<dbReference type="InterPro" id="IPR056874">
    <property type="entry name" value="PHD_dom_pln"/>
</dbReference>
<proteinExistence type="predicted"/>
<comment type="caution">
    <text evidence="3">The sequence shown here is derived from an EMBL/GenBank/DDBJ whole genome shotgun (WGS) entry which is preliminary data.</text>
</comment>
<feature type="compositionally biased region" description="Basic residues" evidence="1">
    <location>
        <begin position="99"/>
        <end position="111"/>
    </location>
</feature>
<protein>
    <recommendedName>
        <fullName evidence="2">PHD-type zinc finger plants domain-containing protein</fullName>
    </recommendedName>
</protein>
<evidence type="ECO:0000256" key="1">
    <source>
        <dbReference type="SAM" id="MobiDB-lite"/>
    </source>
</evidence>
<dbReference type="AlphaFoldDB" id="A0AAD3XV10"/>
<evidence type="ECO:0000313" key="4">
    <source>
        <dbReference type="Proteomes" id="UP001279734"/>
    </source>
</evidence>
<dbReference type="Proteomes" id="UP001279734">
    <property type="component" value="Unassembled WGS sequence"/>
</dbReference>
<sequence length="178" mass="19721">MTTSKAANFECCMCGDYGLSYELFSCEVCQFRSQHRYCSNLYPKAGSYRVCNWCLIDAADETSNTPNESPLPYKAGSGDDNRPNHGKRKKKTASGGDKRQKHVLRGQIKKQRPPEGSQAVCKKRIAAGNFGNNGCAAEERLLRRTKSVDITHGSGTSVTKPAFRCKARRYKLLDEVSG</sequence>
<dbReference type="Pfam" id="PF25054">
    <property type="entry name" value="PHD_pln"/>
    <property type="match status" value="1"/>
</dbReference>
<name>A0AAD3XV10_NEPGR</name>
<dbReference type="PANTHER" id="PTHR33779">
    <property type="entry name" value="EXPRESSED PROTEIN"/>
    <property type="match status" value="1"/>
</dbReference>
<feature type="region of interest" description="Disordered" evidence="1">
    <location>
        <begin position="62"/>
        <end position="118"/>
    </location>
</feature>
<reference evidence="3" key="1">
    <citation type="submission" date="2023-05" db="EMBL/GenBank/DDBJ databases">
        <title>Nepenthes gracilis genome sequencing.</title>
        <authorList>
            <person name="Fukushima K."/>
        </authorList>
    </citation>
    <scope>NUCLEOTIDE SEQUENCE</scope>
    <source>
        <strain evidence="3">SING2019-196</strain>
    </source>
</reference>
<keyword evidence="4" id="KW-1185">Reference proteome</keyword>
<dbReference type="EMBL" id="BSYO01000017">
    <property type="protein sequence ID" value="GMH17385.1"/>
    <property type="molecule type" value="Genomic_DNA"/>
</dbReference>